<comment type="function">
    <text evidence="1 9">This protein is a component of the acetyl coenzyme A carboxylase complex; first, biotin carboxylase catalyzes the carboxylation of the carrier protein and then the transcarboxylase transfers the carboxyl group to form malonyl-CoA.</text>
</comment>
<dbReference type="InterPro" id="IPR001249">
    <property type="entry name" value="AcCoA_biotinCC"/>
</dbReference>
<dbReference type="EMBL" id="FCOJ02000021">
    <property type="protein sequence ID" value="SAK63249.1"/>
    <property type="molecule type" value="Genomic_DNA"/>
</dbReference>
<keyword evidence="8 9" id="KW-0092">Biotin</keyword>
<dbReference type="PRINTS" id="PR01071">
    <property type="entry name" value="ACOABIOTINCC"/>
</dbReference>
<dbReference type="InterPro" id="IPR011053">
    <property type="entry name" value="Single_hybrid_motif"/>
</dbReference>
<dbReference type="PANTHER" id="PTHR45266">
    <property type="entry name" value="OXALOACETATE DECARBOXYLASE ALPHA CHAIN"/>
    <property type="match status" value="1"/>
</dbReference>
<proteinExistence type="predicted"/>
<gene>
    <name evidence="12" type="ORF">AWB82_03286</name>
</gene>
<dbReference type="OrthoDB" id="9811735at2"/>
<evidence type="ECO:0000256" key="1">
    <source>
        <dbReference type="ARBA" id="ARBA00003761"/>
    </source>
</evidence>
<accession>A0A158AZV6</accession>
<dbReference type="PROSITE" id="PS00188">
    <property type="entry name" value="BIOTIN"/>
    <property type="match status" value="1"/>
</dbReference>
<dbReference type="UniPathway" id="UPA00094"/>
<dbReference type="PROSITE" id="PS50968">
    <property type="entry name" value="BIOTINYL_LIPOYL"/>
    <property type="match status" value="1"/>
</dbReference>
<feature type="region of interest" description="Disordered" evidence="10">
    <location>
        <begin position="48"/>
        <end position="68"/>
    </location>
</feature>
<dbReference type="Proteomes" id="UP000054596">
    <property type="component" value="Unassembled WGS sequence"/>
</dbReference>
<evidence type="ECO:0000256" key="3">
    <source>
        <dbReference type="ARBA" id="ARBA00017562"/>
    </source>
</evidence>
<evidence type="ECO:0000259" key="11">
    <source>
        <dbReference type="PROSITE" id="PS50968"/>
    </source>
</evidence>
<dbReference type="AlphaFoldDB" id="A0A158AZV6"/>
<keyword evidence="5 9" id="KW-0276">Fatty acid metabolism</keyword>
<evidence type="ECO:0000256" key="6">
    <source>
        <dbReference type="ARBA" id="ARBA00023098"/>
    </source>
</evidence>
<evidence type="ECO:0000313" key="13">
    <source>
        <dbReference type="Proteomes" id="UP000054596"/>
    </source>
</evidence>
<name>A0A158AZV6_9BURK</name>
<dbReference type="Pfam" id="PF00364">
    <property type="entry name" value="Biotin_lipoyl"/>
    <property type="match status" value="1"/>
</dbReference>
<dbReference type="FunFam" id="2.40.50.100:FF:000003">
    <property type="entry name" value="Acetyl-CoA carboxylase biotin carboxyl carrier protein"/>
    <property type="match status" value="1"/>
</dbReference>
<evidence type="ECO:0000256" key="5">
    <source>
        <dbReference type="ARBA" id="ARBA00022832"/>
    </source>
</evidence>
<feature type="domain" description="Lipoyl-binding" evidence="11">
    <location>
        <begin position="72"/>
        <end position="150"/>
    </location>
</feature>
<keyword evidence="7 9" id="KW-0275">Fatty acid biosynthesis</keyword>
<keyword evidence="6 9" id="KW-0443">Lipid metabolism</keyword>
<comment type="caution">
    <text evidence="12">The sequence shown here is derived from an EMBL/GenBank/DDBJ whole genome shotgun (WGS) entry which is preliminary data.</text>
</comment>
<evidence type="ECO:0000256" key="10">
    <source>
        <dbReference type="SAM" id="MobiDB-lite"/>
    </source>
</evidence>
<reference evidence="12" key="1">
    <citation type="submission" date="2016-01" db="EMBL/GenBank/DDBJ databases">
        <authorList>
            <person name="Peeters C."/>
        </authorList>
    </citation>
    <scope>NUCLEOTIDE SEQUENCE [LARGE SCALE GENOMIC DNA]</scope>
    <source>
        <strain evidence="12">LMG 29325</strain>
    </source>
</reference>
<evidence type="ECO:0000313" key="12">
    <source>
        <dbReference type="EMBL" id="SAK63249.1"/>
    </source>
</evidence>
<dbReference type="GO" id="GO:0006633">
    <property type="term" value="P:fatty acid biosynthetic process"/>
    <property type="evidence" value="ECO:0007669"/>
    <property type="project" value="UniProtKB-UniPathway"/>
</dbReference>
<dbReference type="InterPro" id="IPR001882">
    <property type="entry name" value="Biotin_BS"/>
</dbReference>
<dbReference type="Gene3D" id="2.40.50.100">
    <property type="match status" value="1"/>
</dbReference>
<keyword evidence="4 9" id="KW-0444">Lipid biosynthesis</keyword>
<comment type="pathway">
    <text evidence="2 9">Lipid metabolism; fatty acid biosynthesis.</text>
</comment>
<dbReference type="PANTHER" id="PTHR45266:SF3">
    <property type="entry name" value="OXALOACETATE DECARBOXYLASE ALPHA CHAIN"/>
    <property type="match status" value="1"/>
</dbReference>
<dbReference type="GO" id="GO:0009317">
    <property type="term" value="C:acetyl-CoA carboxylase complex"/>
    <property type="evidence" value="ECO:0007669"/>
    <property type="project" value="InterPro"/>
</dbReference>
<evidence type="ECO:0000256" key="2">
    <source>
        <dbReference type="ARBA" id="ARBA00005194"/>
    </source>
</evidence>
<feature type="compositionally biased region" description="Low complexity" evidence="10">
    <location>
        <begin position="53"/>
        <end position="67"/>
    </location>
</feature>
<evidence type="ECO:0000256" key="4">
    <source>
        <dbReference type="ARBA" id="ARBA00022516"/>
    </source>
</evidence>
<organism evidence="12 13">
    <name type="scientific">Caballeronia glebae</name>
    <dbReference type="NCBI Taxonomy" id="1777143"/>
    <lineage>
        <taxon>Bacteria</taxon>
        <taxon>Pseudomonadati</taxon>
        <taxon>Pseudomonadota</taxon>
        <taxon>Betaproteobacteria</taxon>
        <taxon>Burkholderiales</taxon>
        <taxon>Burkholderiaceae</taxon>
        <taxon>Caballeronia</taxon>
    </lineage>
</organism>
<dbReference type="CDD" id="cd06850">
    <property type="entry name" value="biotinyl_domain"/>
    <property type="match status" value="1"/>
</dbReference>
<evidence type="ECO:0000256" key="8">
    <source>
        <dbReference type="ARBA" id="ARBA00023267"/>
    </source>
</evidence>
<dbReference type="InterPro" id="IPR050709">
    <property type="entry name" value="Biotin_Carboxyl_Carrier/Decarb"/>
</dbReference>
<dbReference type="InterPro" id="IPR000089">
    <property type="entry name" value="Biotin_lipoyl"/>
</dbReference>
<evidence type="ECO:0000256" key="9">
    <source>
        <dbReference type="RuleBase" id="RU364072"/>
    </source>
</evidence>
<sequence>MDIEKIQQLINILSESQLNELELFEGDCRLWISKSTRGQRAAPVISEPQVFQPESGPEPASVPVSAAARKEPEDFKVTSPMVGTFYRARTPQDKPFVEVGSVVSVGDTLAVVEAMKMLNEITAEKSGTIKAVLCENGVLVDYGAPLFAIE</sequence>
<dbReference type="STRING" id="1777143.AWB82_03286"/>
<dbReference type="SUPFAM" id="SSF51230">
    <property type="entry name" value="Single hybrid motif"/>
    <property type="match status" value="1"/>
</dbReference>
<dbReference type="RefSeq" id="WP_086969042.1">
    <property type="nucleotide sequence ID" value="NZ_FCOJ02000021.1"/>
</dbReference>
<protein>
    <recommendedName>
        <fullName evidence="3 9">Biotin carboxyl carrier protein of acetyl-CoA carboxylase</fullName>
    </recommendedName>
</protein>
<dbReference type="NCBIfam" id="TIGR00531">
    <property type="entry name" value="BCCP"/>
    <property type="match status" value="1"/>
</dbReference>
<keyword evidence="13" id="KW-1185">Reference proteome</keyword>
<dbReference type="GO" id="GO:0003989">
    <property type="term" value="F:acetyl-CoA carboxylase activity"/>
    <property type="evidence" value="ECO:0007669"/>
    <property type="project" value="InterPro"/>
</dbReference>
<evidence type="ECO:0000256" key="7">
    <source>
        <dbReference type="ARBA" id="ARBA00023160"/>
    </source>
</evidence>